<protein>
    <recommendedName>
        <fullName evidence="4">Ig-like domain-containing protein</fullName>
    </recommendedName>
</protein>
<keyword evidence="3" id="KW-1185">Reference proteome</keyword>
<dbReference type="SUPFAM" id="SSF48726">
    <property type="entry name" value="Immunoglobulin"/>
    <property type="match status" value="1"/>
</dbReference>
<dbReference type="Proteomes" id="UP000000456">
    <property type="component" value="Segment"/>
</dbReference>
<dbReference type="EMBL" id="JN882286">
    <property type="protein sequence ID" value="AFC22005.1"/>
    <property type="molecule type" value="Genomic_DNA"/>
</dbReference>
<gene>
    <name evidence="2" type="ORF">GAP52_013</name>
</gene>
<organism evidence="2 3">
    <name type="scientific">Cronobacter phage vB_CsaP_GAP52</name>
    <dbReference type="NCBI Taxonomy" id="1141137"/>
    <lineage>
        <taxon>Viruses</taxon>
        <taxon>Duplodnaviria</taxon>
        <taxon>Heunggongvirae</taxon>
        <taxon>Uroviricota</taxon>
        <taxon>Caudoviricetes</taxon>
        <taxon>Grimontviridae</taxon>
        <taxon>Crifsvirus</taxon>
        <taxon>Crifsvirus GAP52</taxon>
    </lineage>
</organism>
<feature type="region of interest" description="Disordered" evidence="1">
    <location>
        <begin position="94"/>
        <end position="115"/>
    </location>
</feature>
<dbReference type="KEGG" id="vg:13994325"/>
<sequence length="202" mass="22562">MADVPSPLYKLNFPVETEEALAFWSSRFKANRIKAIIAFSLNESNANDNLRRFNYPRQFRRRALAAFSQYVNQPAMSGIPLSDGSKTWWEEMPYPGDFNSEPTPPKPSKPTITSQPKSVTIKLGQTFSMSVTATGNGVITYQWQEKQTTGVWNNITHTEQSWTSSVINKTGVRTFRVIVTNTLDGAKESTTSDEAVVTTQAA</sequence>
<evidence type="ECO:0000313" key="3">
    <source>
        <dbReference type="Proteomes" id="UP000000456"/>
    </source>
</evidence>
<accession>K4F9S2</accession>
<evidence type="ECO:0000256" key="1">
    <source>
        <dbReference type="SAM" id="MobiDB-lite"/>
    </source>
</evidence>
<dbReference type="OrthoDB" id="36391at10239"/>
<dbReference type="InterPro" id="IPR013783">
    <property type="entry name" value="Ig-like_fold"/>
</dbReference>
<evidence type="ECO:0000313" key="2">
    <source>
        <dbReference type="EMBL" id="AFC22005.1"/>
    </source>
</evidence>
<name>K4F9S2_9CAUD</name>
<evidence type="ECO:0008006" key="4">
    <source>
        <dbReference type="Google" id="ProtNLM"/>
    </source>
</evidence>
<reference evidence="2 3" key="1">
    <citation type="submission" date="2011-10" db="EMBL/GenBank/DDBJ databases">
        <authorList>
            <person name="Burke D."/>
        </authorList>
    </citation>
    <scope>NUCLEOTIDE SEQUENCE [LARGE SCALE GENOMIC DNA]</scope>
    <source>
        <strain evidence="2">VB_CsaP_GAP-52</strain>
    </source>
</reference>
<dbReference type="RefSeq" id="YP_006987660.1">
    <property type="nucleotide sequence ID" value="NC_019402.1"/>
</dbReference>
<dbReference type="GeneID" id="13994325"/>
<dbReference type="InterPro" id="IPR036179">
    <property type="entry name" value="Ig-like_dom_sf"/>
</dbReference>
<dbReference type="Gene3D" id="2.60.40.10">
    <property type="entry name" value="Immunoglobulins"/>
    <property type="match status" value="1"/>
</dbReference>
<proteinExistence type="predicted"/>